<feature type="domain" description="Cardiolipin synthase N-terminal" evidence="7">
    <location>
        <begin position="32"/>
        <end position="73"/>
    </location>
</feature>
<dbReference type="Pfam" id="PF13396">
    <property type="entry name" value="PLDc_N"/>
    <property type="match status" value="1"/>
</dbReference>
<organism evidence="8 9">
    <name type="scientific">Lysinibacillus contaminans</name>
    <dbReference type="NCBI Taxonomy" id="1293441"/>
    <lineage>
        <taxon>Bacteria</taxon>
        <taxon>Bacillati</taxon>
        <taxon>Bacillota</taxon>
        <taxon>Bacilli</taxon>
        <taxon>Bacillales</taxon>
        <taxon>Bacillaceae</taxon>
        <taxon>Lysinibacillus</taxon>
    </lineage>
</organism>
<protein>
    <submittedName>
        <fullName evidence="8">Phosphatidylserine synthase</fullName>
    </submittedName>
</protein>
<keyword evidence="3 6" id="KW-0812">Transmembrane</keyword>
<dbReference type="InterPro" id="IPR027379">
    <property type="entry name" value="CLS_N"/>
</dbReference>
<accession>A0ABR5K2Z8</accession>
<feature type="transmembrane region" description="Helical" evidence="6">
    <location>
        <begin position="15"/>
        <end position="38"/>
    </location>
</feature>
<dbReference type="EMBL" id="LGRV01000003">
    <property type="protein sequence ID" value="KOS69221.1"/>
    <property type="molecule type" value="Genomic_DNA"/>
</dbReference>
<evidence type="ECO:0000259" key="7">
    <source>
        <dbReference type="Pfam" id="PF13396"/>
    </source>
</evidence>
<evidence type="ECO:0000256" key="2">
    <source>
        <dbReference type="ARBA" id="ARBA00022475"/>
    </source>
</evidence>
<evidence type="ECO:0000256" key="5">
    <source>
        <dbReference type="ARBA" id="ARBA00023136"/>
    </source>
</evidence>
<evidence type="ECO:0000313" key="8">
    <source>
        <dbReference type="EMBL" id="KOS69221.1"/>
    </source>
</evidence>
<evidence type="ECO:0000313" key="9">
    <source>
        <dbReference type="Proteomes" id="UP000050668"/>
    </source>
</evidence>
<feature type="transmembrane region" description="Helical" evidence="6">
    <location>
        <begin position="50"/>
        <end position="71"/>
    </location>
</feature>
<proteinExistence type="predicted"/>
<keyword evidence="2" id="KW-1003">Cell membrane</keyword>
<evidence type="ECO:0000256" key="3">
    <source>
        <dbReference type="ARBA" id="ARBA00022692"/>
    </source>
</evidence>
<keyword evidence="9" id="KW-1185">Reference proteome</keyword>
<keyword evidence="5 6" id="KW-0472">Membrane</keyword>
<reference evidence="9" key="1">
    <citation type="submission" date="2015-07" db="EMBL/GenBank/DDBJ databases">
        <title>Fjat-14205 dsm 2895.</title>
        <authorList>
            <person name="Liu B."/>
            <person name="Wang J."/>
            <person name="Zhu Y."/>
            <person name="Liu G."/>
            <person name="Chen Q."/>
            <person name="Chen Z."/>
            <person name="Lan J."/>
            <person name="Che J."/>
            <person name="Ge C."/>
            <person name="Shi H."/>
            <person name="Pan Z."/>
            <person name="Liu X."/>
        </authorList>
    </citation>
    <scope>NUCLEOTIDE SEQUENCE [LARGE SCALE GENOMIC DNA]</scope>
    <source>
        <strain evidence="9">DSM 25560</strain>
    </source>
</reference>
<dbReference type="RefSeq" id="WP_053584083.1">
    <property type="nucleotide sequence ID" value="NZ_LGRV01000003.1"/>
</dbReference>
<evidence type="ECO:0000256" key="4">
    <source>
        <dbReference type="ARBA" id="ARBA00022989"/>
    </source>
</evidence>
<sequence>MKLHYGFDEISQINWGSILPIIVPFLLVGFLLILIALVDLYRHRATRENVLLWTIVIVFFNTLGPILYFVIGRKDVNKHAIRNQ</sequence>
<evidence type="ECO:0000256" key="6">
    <source>
        <dbReference type="SAM" id="Phobius"/>
    </source>
</evidence>
<comment type="caution">
    <text evidence="8">The sequence shown here is derived from an EMBL/GenBank/DDBJ whole genome shotgun (WGS) entry which is preliminary data.</text>
</comment>
<comment type="subcellular location">
    <subcellularLocation>
        <location evidence="1">Cell membrane</location>
        <topology evidence="1">Multi-pass membrane protein</topology>
    </subcellularLocation>
</comment>
<name>A0ABR5K2Z8_9BACI</name>
<dbReference type="Proteomes" id="UP000050668">
    <property type="component" value="Unassembled WGS sequence"/>
</dbReference>
<gene>
    <name evidence="8" type="ORF">AEA09_12120</name>
</gene>
<evidence type="ECO:0000256" key="1">
    <source>
        <dbReference type="ARBA" id="ARBA00004651"/>
    </source>
</evidence>
<keyword evidence="4 6" id="KW-1133">Transmembrane helix</keyword>